<dbReference type="EMBL" id="JAVRFG010000108">
    <property type="protein sequence ID" value="MDT0495675.1"/>
    <property type="molecule type" value="Genomic_DNA"/>
</dbReference>
<evidence type="ECO:0000313" key="2">
    <source>
        <dbReference type="Proteomes" id="UP001180556"/>
    </source>
</evidence>
<accession>A0ABU2WCV2</accession>
<sequence>MTLMLLGTALAVLKLADALAQSLLLRARAELAKAEAAARVPGDKPAGGAQ</sequence>
<comment type="caution">
    <text evidence="1">The sequence shown here is derived from an EMBL/GenBank/DDBJ whole genome shotgun (WGS) entry which is preliminary data.</text>
</comment>
<name>A0ABU2WCV2_9ACTN</name>
<keyword evidence="2" id="KW-1185">Reference proteome</keyword>
<dbReference type="Proteomes" id="UP001180556">
    <property type="component" value="Unassembled WGS sequence"/>
</dbReference>
<evidence type="ECO:0000313" key="1">
    <source>
        <dbReference type="EMBL" id="MDT0495675.1"/>
    </source>
</evidence>
<dbReference type="RefSeq" id="WP_311606266.1">
    <property type="nucleotide sequence ID" value="NZ_JAVRFG010000108.1"/>
</dbReference>
<organism evidence="1 2">
    <name type="scientific">Streptomyces stephensoniae</name>
    <dbReference type="NCBI Taxonomy" id="3375367"/>
    <lineage>
        <taxon>Bacteria</taxon>
        <taxon>Bacillati</taxon>
        <taxon>Actinomycetota</taxon>
        <taxon>Actinomycetes</taxon>
        <taxon>Kitasatosporales</taxon>
        <taxon>Streptomycetaceae</taxon>
        <taxon>Streptomyces</taxon>
    </lineage>
</organism>
<proteinExistence type="predicted"/>
<reference evidence="2" key="1">
    <citation type="submission" date="2023-07" db="EMBL/GenBank/DDBJ databases">
        <title>30 novel species of actinomycetes from the DSMZ collection.</title>
        <authorList>
            <person name="Nouioui I."/>
        </authorList>
    </citation>
    <scope>NUCLEOTIDE SEQUENCE [LARGE SCALE GENOMIC DNA]</scope>
    <source>
        <strain evidence="2">DSM 40932</strain>
    </source>
</reference>
<gene>
    <name evidence="1" type="ORF">RM717_34870</name>
</gene>
<protein>
    <submittedName>
        <fullName evidence="1">Uncharacterized protein</fullName>
    </submittedName>
</protein>